<gene>
    <name evidence="17" type="ORF">DFR26_1894</name>
</gene>
<sequence>MSQLNAMNANLSTLAQAPWLRQLLILVGIAGSVAFGVGSVMWSQGPDYKMLYSSLAPDRAAAVVDTLNALNIPYKLEDGSGAILVPNERLHDARLKLASSGLASGDGSGLEMMKDEKGFGVSEFMETKKYQHAIETELARTIESLRQVRRARVHLAIPKQSVFVRDRKSATASIFLDVFPGSVVEKQNVNAIVNLVASSIPDLSAEQVTVVDQQGNLLSQKDDDALAQGSRQFDYRQRVEKTYESRIEQLIAPIVASGKVRVQVAADIDFASSVVSRESWNPDRAVVRSEQINSDSRGGNNPNANAMGIPGALANQPVANDAAADPAAAANAPEAPANGSQSITRNYEIERTLNHSDTPAGTIKRMSVAVVVDGRAQKDADGKIVKAAPNAAELERLTLLVQDAVGYVAERGDKVTVVSADFIPEPLRDEIDAPGFWQEAWFAQLMRQGLTGLGVLLLVLLVLRPAIKNLISSNQLVALPAGGASDAPHGLDGEYMGQPATAGMAPAAPLQLGHDFDQKVSFVRNVATEDPKRVAQVVKNWVNTNAES</sequence>
<dbReference type="InterPro" id="IPR006182">
    <property type="entry name" value="FliF_N_dom"/>
</dbReference>
<comment type="function">
    <text evidence="1 12">The M ring may be actively involved in energy transduction.</text>
</comment>
<dbReference type="Proteomes" id="UP000256774">
    <property type="component" value="Unassembled WGS sequence"/>
</dbReference>
<evidence type="ECO:0000256" key="3">
    <source>
        <dbReference type="ARBA" id="ARBA00004651"/>
    </source>
</evidence>
<evidence type="ECO:0000259" key="15">
    <source>
        <dbReference type="Pfam" id="PF01514"/>
    </source>
</evidence>
<feature type="region of interest" description="Disordered" evidence="13">
    <location>
        <begin position="282"/>
        <end position="341"/>
    </location>
</feature>
<dbReference type="Pfam" id="PF08345">
    <property type="entry name" value="YscJ_FliF_C"/>
    <property type="match status" value="1"/>
</dbReference>
<feature type="compositionally biased region" description="Polar residues" evidence="13">
    <location>
        <begin position="290"/>
        <end position="304"/>
    </location>
</feature>
<dbReference type="Pfam" id="PF01514">
    <property type="entry name" value="YscJ_FliF"/>
    <property type="match status" value="1"/>
</dbReference>
<evidence type="ECO:0000256" key="8">
    <source>
        <dbReference type="ARBA" id="ARBA00022989"/>
    </source>
</evidence>
<comment type="subcellular location">
    <subcellularLocation>
        <location evidence="2 12">Bacterial flagellum basal body</location>
    </subcellularLocation>
    <subcellularLocation>
        <location evidence="3">Cell membrane</location>
        <topology evidence="3">Multi-pass membrane protein</topology>
    </subcellularLocation>
</comment>
<keyword evidence="17" id="KW-0282">Flagellum</keyword>
<evidence type="ECO:0000256" key="6">
    <source>
        <dbReference type="ARBA" id="ARBA00022475"/>
    </source>
</evidence>
<evidence type="ECO:0000259" key="16">
    <source>
        <dbReference type="Pfam" id="PF08345"/>
    </source>
</evidence>
<evidence type="ECO:0000256" key="1">
    <source>
        <dbReference type="ARBA" id="ARBA00003820"/>
    </source>
</evidence>
<dbReference type="RefSeq" id="WP_116208714.1">
    <property type="nucleotide sequence ID" value="NZ_QUNR01000004.1"/>
</dbReference>
<evidence type="ECO:0000256" key="12">
    <source>
        <dbReference type="PIRNR" id="PIRNR004862"/>
    </source>
</evidence>
<keyword evidence="18" id="KW-1185">Reference proteome</keyword>
<feature type="compositionally biased region" description="Low complexity" evidence="13">
    <location>
        <begin position="312"/>
        <end position="338"/>
    </location>
</feature>
<comment type="subunit">
    <text evidence="11">The basal body constitutes a major portion of the flagellar organelle and consists of four rings (L,P,S, and M) mounted on a central rod. The M ring is integral to the inner membrane of the cell and may be connected to the flagellar rod via the S ring. The S (supramembrane ring) lies just distal to the M ring. The L and P rings lie in the outer membrane and the periplasmic space, respectively.</text>
</comment>
<dbReference type="AlphaFoldDB" id="A0A3E0H2L9"/>
<evidence type="ECO:0000313" key="18">
    <source>
        <dbReference type="Proteomes" id="UP000256774"/>
    </source>
</evidence>
<keyword evidence="17" id="KW-0969">Cilium</keyword>
<dbReference type="GO" id="GO:0071973">
    <property type="term" value="P:bacterial-type flagellum-dependent cell motility"/>
    <property type="evidence" value="ECO:0007669"/>
    <property type="project" value="InterPro"/>
</dbReference>
<comment type="similarity">
    <text evidence="4 12">Belongs to the FliF family.</text>
</comment>
<dbReference type="GO" id="GO:0005886">
    <property type="term" value="C:plasma membrane"/>
    <property type="evidence" value="ECO:0007669"/>
    <property type="project" value="UniProtKB-SubCell"/>
</dbReference>
<comment type="caution">
    <text evidence="17">The sequence shown here is derived from an EMBL/GenBank/DDBJ whole genome shotgun (WGS) entry which is preliminary data.</text>
</comment>
<dbReference type="PANTHER" id="PTHR30046">
    <property type="entry name" value="FLAGELLAR M-RING PROTEIN"/>
    <property type="match status" value="1"/>
</dbReference>
<keyword evidence="8 14" id="KW-1133">Transmembrane helix</keyword>
<proteinExistence type="inferred from homology"/>
<dbReference type="InterPro" id="IPR045851">
    <property type="entry name" value="AMP-bd_C_sf"/>
</dbReference>
<reference evidence="17 18" key="1">
    <citation type="submission" date="2018-08" db="EMBL/GenBank/DDBJ databases">
        <title>Genomic Encyclopedia of Type Strains, Phase IV (KMG-IV): sequencing the most valuable type-strain genomes for metagenomic binning, comparative biology and taxonomic classification.</title>
        <authorList>
            <person name="Goeker M."/>
        </authorList>
    </citation>
    <scope>NUCLEOTIDE SEQUENCE [LARGE SCALE GENOMIC DNA]</scope>
    <source>
        <strain evidence="17 18">DSM 26022</strain>
    </source>
</reference>
<evidence type="ECO:0000313" key="17">
    <source>
        <dbReference type="EMBL" id="REH36758.1"/>
    </source>
</evidence>
<keyword evidence="6" id="KW-1003">Cell membrane</keyword>
<dbReference type="PANTHER" id="PTHR30046:SF0">
    <property type="entry name" value="FLAGELLAR M-RING PROTEIN"/>
    <property type="match status" value="1"/>
</dbReference>
<dbReference type="EMBL" id="QUNR01000004">
    <property type="protein sequence ID" value="REH36758.1"/>
    <property type="molecule type" value="Genomic_DNA"/>
</dbReference>
<evidence type="ECO:0000256" key="5">
    <source>
        <dbReference type="ARBA" id="ARBA00017949"/>
    </source>
</evidence>
<keyword evidence="17" id="KW-0966">Cell projection</keyword>
<name>A0A3E0H2L9_9GAMM</name>
<feature type="domain" description="Flagellar M-ring C-terminal" evidence="16">
    <location>
        <begin position="252"/>
        <end position="422"/>
    </location>
</feature>
<keyword evidence="9 14" id="KW-0472">Membrane</keyword>
<evidence type="ECO:0000256" key="11">
    <source>
        <dbReference type="ARBA" id="ARBA00025936"/>
    </source>
</evidence>
<dbReference type="OrthoDB" id="8554211at2"/>
<keyword evidence="7 14" id="KW-0812">Transmembrane</keyword>
<evidence type="ECO:0000256" key="14">
    <source>
        <dbReference type="SAM" id="Phobius"/>
    </source>
</evidence>
<feature type="domain" description="Flagellar M-ring N-terminal" evidence="15">
    <location>
        <begin position="44"/>
        <end position="220"/>
    </location>
</feature>
<feature type="transmembrane region" description="Helical" evidence="14">
    <location>
        <begin position="20"/>
        <end position="42"/>
    </location>
</feature>
<dbReference type="GO" id="GO:0003774">
    <property type="term" value="F:cytoskeletal motor activity"/>
    <property type="evidence" value="ECO:0007669"/>
    <property type="project" value="InterPro"/>
</dbReference>
<dbReference type="InterPro" id="IPR013556">
    <property type="entry name" value="Flag_M-ring_C"/>
</dbReference>
<dbReference type="Gene3D" id="3.30.300.30">
    <property type="match status" value="1"/>
</dbReference>
<protein>
    <recommendedName>
        <fullName evidence="5 12">Flagellar M-ring protein</fullName>
    </recommendedName>
</protein>
<dbReference type="InterPro" id="IPR000067">
    <property type="entry name" value="FlgMring_FliF"/>
</dbReference>
<evidence type="ECO:0000256" key="9">
    <source>
        <dbReference type="ARBA" id="ARBA00023136"/>
    </source>
</evidence>
<keyword evidence="10 12" id="KW-0975">Bacterial flagellum</keyword>
<evidence type="ECO:0000256" key="2">
    <source>
        <dbReference type="ARBA" id="ARBA00004117"/>
    </source>
</evidence>
<evidence type="ECO:0000256" key="10">
    <source>
        <dbReference type="ARBA" id="ARBA00023143"/>
    </source>
</evidence>
<dbReference type="GO" id="GO:0009431">
    <property type="term" value="C:bacterial-type flagellum basal body, MS ring"/>
    <property type="evidence" value="ECO:0007669"/>
    <property type="project" value="InterPro"/>
</dbReference>
<dbReference type="InterPro" id="IPR043427">
    <property type="entry name" value="YscJ/FliF"/>
</dbReference>
<evidence type="ECO:0000256" key="13">
    <source>
        <dbReference type="SAM" id="MobiDB-lite"/>
    </source>
</evidence>
<organism evidence="17 18">
    <name type="scientific">Paraperlucidibaca baekdonensis</name>
    <dbReference type="NCBI Taxonomy" id="748120"/>
    <lineage>
        <taxon>Bacteria</taxon>
        <taxon>Pseudomonadati</taxon>
        <taxon>Pseudomonadota</taxon>
        <taxon>Gammaproteobacteria</taxon>
        <taxon>Moraxellales</taxon>
        <taxon>Moraxellaceae</taxon>
        <taxon>Paraperlucidibaca</taxon>
    </lineage>
</organism>
<evidence type="ECO:0000256" key="7">
    <source>
        <dbReference type="ARBA" id="ARBA00022692"/>
    </source>
</evidence>
<dbReference type="PRINTS" id="PR01009">
    <property type="entry name" value="FLGMRINGFLIF"/>
</dbReference>
<evidence type="ECO:0000256" key="4">
    <source>
        <dbReference type="ARBA" id="ARBA00007971"/>
    </source>
</evidence>
<dbReference type="NCBIfam" id="TIGR00206">
    <property type="entry name" value="fliF"/>
    <property type="match status" value="1"/>
</dbReference>
<dbReference type="PIRSF" id="PIRSF004862">
    <property type="entry name" value="FliF"/>
    <property type="match status" value="1"/>
</dbReference>
<accession>A0A3E0H2L9</accession>